<dbReference type="GO" id="GO:0036088">
    <property type="term" value="P:D-serine catabolic process"/>
    <property type="evidence" value="ECO:0007669"/>
    <property type="project" value="TreeGrafter"/>
</dbReference>
<protein>
    <submittedName>
        <fullName evidence="2">D-serine deaminase, pyridoxal phosphate-dependent</fullName>
    </submittedName>
</protein>
<dbReference type="Proteomes" id="UP000199501">
    <property type="component" value="Unassembled WGS sequence"/>
</dbReference>
<dbReference type="PANTHER" id="PTHR28004">
    <property type="entry name" value="ZGC:162816-RELATED"/>
    <property type="match status" value="1"/>
</dbReference>
<name>A0A1G6PGH0_9PSEU</name>
<dbReference type="Pfam" id="PF01168">
    <property type="entry name" value="Ala_racemase_N"/>
    <property type="match status" value="1"/>
</dbReference>
<keyword evidence="3" id="KW-1185">Reference proteome</keyword>
<evidence type="ECO:0000259" key="1">
    <source>
        <dbReference type="Pfam" id="PF01168"/>
    </source>
</evidence>
<dbReference type="InterPro" id="IPR029066">
    <property type="entry name" value="PLP-binding_barrel"/>
</dbReference>
<dbReference type="PANTHER" id="PTHR28004:SF2">
    <property type="entry name" value="D-SERINE DEHYDRATASE"/>
    <property type="match status" value="1"/>
</dbReference>
<proteinExistence type="predicted"/>
<dbReference type="EMBL" id="FMZZ01000004">
    <property type="protein sequence ID" value="SDC78654.1"/>
    <property type="molecule type" value="Genomic_DNA"/>
</dbReference>
<gene>
    <name evidence="2" type="ORF">SAMN05216174_104266</name>
</gene>
<dbReference type="InterPro" id="IPR001608">
    <property type="entry name" value="Ala_racemase_N"/>
</dbReference>
<dbReference type="Gene3D" id="3.20.20.10">
    <property type="entry name" value="Alanine racemase"/>
    <property type="match status" value="1"/>
</dbReference>
<dbReference type="CDD" id="cd06813">
    <property type="entry name" value="PLPDE_III_DSD_D-TA_like_2"/>
    <property type="match status" value="1"/>
</dbReference>
<reference evidence="3" key="1">
    <citation type="submission" date="2016-10" db="EMBL/GenBank/DDBJ databases">
        <authorList>
            <person name="Varghese N."/>
            <person name="Submissions S."/>
        </authorList>
    </citation>
    <scope>NUCLEOTIDE SEQUENCE [LARGE SCALE GENOMIC DNA]</scope>
    <source>
        <strain evidence="3">IBRC-M 10403</strain>
    </source>
</reference>
<dbReference type="SUPFAM" id="SSF51419">
    <property type="entry name" value="PLP-binding barrel"/>
    <property type="match status" value="1"/>
</dbReference>
<dbReference type="GO" id="GO:0008721">
    <property type="term" value="F:D-serine ammonia-lyase activity"/>
    <property type="evidence" value="ECO:0007669"/>
    <property type="project" value="TreeGrafter"/>
</dbReference>
<dbReference type="RefSeq" id="WP_091449917.1">
    <property type="nucleotide sequence ID" value="NZ_FMZZ01000004.1"/>
</dbReference>
<evidence type="ECO:0000313" key="3">
    <source>
        <dbReference type="Proteomes" id="UP000199501"/>
    </source>
</evidence>
<feature type="domain" description="Alanine racemase N-terminal" evidence="1">
    <location>
        <begin position="24"/>
        <end position="200"/>
    </location>
</feature>
<evidence type="ECO:0000313" key="2">
    <source>
        <dbReference type="EMBL" id="SDC78654.1"/>
    </source>
</evidence>
<dbReference type="InterPro" id="IPR051466">
    <property type="entry name" value="D-amino_acid_metab_enzyme"/>
</dbReference>
<dbReference type="STRING" id="1271860.SAMN05216174_104266"/>
<sequence length="406" mass="43786">MSPTAPRRRLDGATSHLDPPLAVVDLDAFDRNAADLTRRADGKPIRVASKSVRCRYLLERVLRKPGFQGVMSYALREALWLTRTWAGTDLAETDILVAYPTVDRAALRDLAEDDRARRVVSIIVDSVAHLDLVDAALGASHPEIRVCLELDVSWRPLFGNRKVHIGTHRSPVFTADQARALAEAVLSRPGFRLVGVMGYEGQIAGLGDVPVGNPLLGAARRWMQHRSARELVRRRGAAVRAVTAMCHLEFVNGGGTGSVEVTRADRSVTEIGAGSGLIGPTLFDNYSRFTPAPAVLYAVPVVRKPGPGLATLFSGGYLASGPANHARLPQLYLPEGLKLMAMEGAGEVQTPVAGPGADALRVGDRVWMRHAKAGEQAERFTEYHIIEGDRLAGATPTYRGEGRGFG</sequence>
<accession>A0A1G6PGH0</accession>
<dbReference type="OrthoDB" id="2445260at2"/>
<organism evidence="2 3">
    <name type="scientific">Actinokineospora iranica</name>
    <dbReference type="NCBI Taxonomy" id="1271860"/>
    <lineage>
        <taxon>Bacteria</taxon>
        <taxon>Bacillati</taxon>
        <taxon>Actinomycetota</taxon>
        <taxon>Actinomycetes</taxon>
        <taxon>Pseudonocardiales</taxon>
        <taxon>Pseudonocardiaceae</taxon>
        <taxon>Actinokineospora</taxon>
    </lineage>
</organism>
<dbReference type="AlphaFoldDB" id="A0A1G6PGH0"/>